<dbReference type="PANTHER" id="PTHR13056">
    <property type="entry name" value="VACUOLAR FUSION PROTEIN CCZ1 HOMOLOG-RELATED"/>
    <property type="match status" value="1"/>
</dbReference>
<reference evidence="4" key="2">
    <citation type="submission" date="2025-09" db="UniProtKB">
        <authorList>
            <consortium name="Ensembl"/>
        </authorList>
    </citation>
    <scope>IDENTIFICATION</scope>
</reference>
<sequence length="163" mass="17956">QKILYYFPSEVNIDDKIRSVGLCEAIVQFTSTLSSVVTSPALYDERRLLCVECIVCVSICASLCVLVLVVNATIVCMHVCSIACLCVQLFKGTFETALAAGGVETLKRRLHEFFSRYLPTLRLAQCDLLDALGGITFFPLDKMTYLKVQSFVNRVEAALSAVS</sequence>
<dbReference type="GO" id="GO:0035658">
    <property type="term" value="C:Mon1-Ccz1 complex"/>
    <property type="evidence" value="ECO:0007669"/>
    <property type="project" value="InterPro"/>
</dbReference>
<evidence type="ECO:0000313" key="4">
    <source>
        <dbReference type="Ensembl" id="ENSPMAP00000001311.1"/>
    </source>
</evidence>
<keyword evidence="2" id="KW-0812">Transmembrane</keyword>
<dbReference type="InterPro" id="IPR013176">
    <property type="entry name" value="Ccz1"/>
</dbReference>
<dbReference type="AlphaFoldDB" id="S4R7Y1"/>
<name>S4R7Y1_PETMA</name>
<proteinExistence type="inferred from homology"/>
<evidence type="ECO:0000256" key="2">
    <source>
        <dbReference type="SAM" id="Phobius"/>
    </source>
</evidence>
<dbReference type="PANTHER" id="PTHR13056:SF0">
    <property type="entry name" value="VACUOLAR FUSION PROTEIN CCZ1 HOMOLOG-RELATED"/>
    <property type="match status" value="1"/>
</dbReference>
<keyword evidence="2" id="KW-1133">Transmembrane helix</keyword>
<evidence type="ECO:0000256" key="1">
    <source>
        <dbReference type="ARBA" id="ARBA00005352"/>
    </source>
</evidence>
<dbReference type="Ensembl" id="ENSPMAT00000001317.1">
    <property type="protein sequence ID" value="ENSPMAP00000001311.1"/>
    <property type="gene ID" value="ENSPMAG00000001185.1"/>
</dbReference>
<organism evidence="4">
    <name type="scientific">Petromyzon marinus</name>
    <name type="common">Sea lamprey</name>
    <dbReference type="NCBI Taxonomy" id="7757"/>
    <lineage>
        <taxon>Eukaryota</taxon>
        <taxon>Metazoa</taxon>
        <taxon>Chordata</taxon>
        <taxon>Craniata</taxon>
        <taxon>Vertebrata</taxon>
        <taxon>Cyclostomata</taxon>
        <taxon>Hyperoartia</taxon>
        <taxon>Petromyzontiformes</taxon>
        <taxon>Petromyzontidae</taxon>
        <taxon>Petromyzon</taxon>
    </lineage>
</organism>
<keyword evidence="2" id="KW-0472">Membrane</keyword>
<dbReference type="GO" id="GO:0016192">
    <property type="term" value="P:vesicle-mediated transport"/>
    <property type="evidence" value="ECO:0007669"/>
    <property type="project" value="InterPro"/>
</dbReference>
<dbReference type="GeneTree" id="ENSGT00390000004713"/>
<protein>
    <submittedName>
        <fullName evidence="4">CCZ1 homolog, vacuolar protein trafficking and biogenesis associated</fullName>
    </submittedName>
</protein>
<evidence type="ECO:0000259" key="3">
    <source>
        <dbReference type="Pfam" id="PF19031"/>
    </source>
</evidence>
<reference evidence="4" key="1">
    <citation type="submission" date="2025-08" db="UniProtKB">
        <authorList>
            <consortium name="Ensembl"/>
        </authorList>
    </citation>
    <scope>IDENTIFICATION</scope>
</reference>
<accession>S4R7Y1</accession>
<feature type="transmembrane region" description="Helical" evidence="2">
    <location>
        <begin position="48"/>
        <end position="70"/>
    </location>
</feature>
<dbReference type="InterPro" id="IPR043987">
    <property type="entry name" value="CCZ1/INTU/HSP4_longin_1"/>
</dbReference>
<feature type="domain" description="CCZ1/INTU/HSP4 first Longin" evidence="3">
    <location>
        <begin position="1"/>
        <end position="91"/>
    </location>
</feature>
<comment type="similarity">
    <text evidence="1">Belongs to the CCZ1 family.</text>
</comment>
<dbReference type="HOGENOM" id="CLU_1630940_0_0_1"/>
<dbReference type="Pfam" id="PF19031">
    <property type="entry name" value="Intu_longin_1"/>
    <property type="match status" value="1"/>
</dbReference>